<dbReference type="RefSeq" id="WP_132599810.1">
    <property type="nucleotide sequence ID" value="NZ_NRRP01000014.1"/>
</dbReference>
<dbReference type="Proteomes" id="UP000295733">
    <property type="component" value="Unassembled WGS sequence"/>
</dbReference>
<protein>
    <submittedName>
        <fullName evidence="3">Hint domain-containing protein</fullName>
    </submittedName>
</protein>
<name>A0A4R2NXP1_RHOAD</name>
<dbReference type="SUPFAM" id="SSF51294">
    <property type="entry name" value="Hedgehog/intein (Hint) domain"/>
    <property type="match status" value="1"/>
</dbReference>
<dbReference type="AlphaFoldDB" id="A0A4R2NXP1"/>
<gene>
    <name evidence="3" type="ORF">EV656_102148</name>
</gene>
<feature type="compositionally biased region" description="Low complexity" evidence="1">
    <location>
        <begin position="73"/>
        <end position="88"/>
    </location>
</feature>
<evidence type="ECO:0000313" key="4">
    <source>
        <dbReference type="Proteomes" id="UP000295733"/>
    </source>
</evidence>
<keyword evidence="4" id="KW-1185">Reference proteome</keyword>
<proteinExistence type="predicted"/>
<dbReference type="InterPro" id="IPR036844">
    <property type="entry name" value="Hint_dom_sf"/>
</dbReference>
<evidence type="ECO:0000256" key="1">
    <source>
        <dbReference type="SAM" id="MobiDB-lite"/>
    </source>
</evidence>
<dbReference type="NCBIfam" id="NF038133">
    <property type="entry name" value="choice_anch_L"/>
    <property type="match status" value="1"/>
</dbReference>
<dbReference type="Gene3D" id="2.170.16.10">
    <property type="entry name" value="Hedgehog/Intein (Hint) domain"/>
    <property type="match status" value="1"/>
</dbReference>
<accession>A0A4R2NXP1</accession>
<dbReference type="Pfam" id="PF17963">
    <property type="entry name" value="Big_9"/>
    <property type="match status" value="1"/>
</dbReference>
<dbReference type="InterPro" id="IPR049804">
    <property type="entry name" value="Choice_anch_L"/>
</dbReference>
<dbReference type="OrthoDB" id="7655157at2"/>
<feature type="region of interest" description="Disordered" evidence="1">
    <location>
        <begin position="70"/>
        <end position="94"/>
    </location>
</feature>
<reference evidence="3 4" key="1">
    <citation type="submission" date="2019-03" db="EMBL/GenBank/DDBJ databases">
        <title>Genomic Encyclopedia of Type Strains, Phase IV (KMG-IV): sequencing the most valuable type-strain genomes for metagenomic binning, comparative biology and taxonomic classification.</title>
        <authorList>
            <person name="Goeker M."/>
        </authorList>
    </citation>
    <scope>NUCLEOTIDE SEQUENCE [LARGE SCALE GENOMIC DNA]</scope>
    <source>
        <strain evidence="3 4">DSM 2781</strain>
    </source>
</reference>
<evidence type="ECO:0000259" key="2">
    <source>
        <dbReference type="Pfam" id="PF13403"/>
    </source>
</evidence>
<comment type="caution">
    <text evidence="3">The sequence shown here is derived from an EMBL/GenBank/DDBJ whole genome shotgun (WGS) entry which is preliminary data.</text>
</comment>
<dbReference type="EMBL" id="SLXL01000002">
    <property type="protein sequence ID" value="TCP26185.1"/>
    <property type="molecule type" value="Genomic_DNA"/>
</dbReference>
<feature type="domain" description="Hedgehog/Intein (Hint)" evidence="2">
    <location>
        <begin position="336"/>
        <end position="474"/>
    </location>
</feature>
<dbReference type="InterPro" id="IPR028992">
    <property type="entry name" value="Hedgehog/Intein_dom"/>
</dbReference>
<evidence type="ECO:0000313" key="3">
    <source>
        <dbReference type="EMBL" id="TCP26185.1"/>
    </source>
</evidence>
<sequence length="522" mass="55882">MAIAQELPIDRRASADEMAEEIFGDGVTVVDATYYGDRNASGLYSNADTVTPGVAPADSGVILSTGDVRDFTNDSGSTNTNTATGTSTDNRRGIDNDSLFNSLAGTNTYDAAYLEVDFIPEGDTLTLDFVIASEEYPEWVGSQYNDIIGAWINGVQATVTIGDGTASIGNINGDDTANLYIDNSSDQYNTEMDGFTVTLSFTAPVNVGEVNTLIIGVADLVDSQYDTSILIAGGSAQTAIIAQDDEVNLGMNGSRTLDVLDNDTGQGTLTVTHINGNAVSAGDSVSLTTGQTVVLNANGTFTIQGDGDEESVTFNYTIEDSSGQTDSGIVTVNQMPCFVAGTLIETPDGPRPIEDLRPGDLVLTRDEGPQPIRWIGGSAVQAQGRHAPVRIRKGHLGATRDLWVSQQHRLLIQDARAELLFGEAEVLAAAKHLADDRAVRIVERPGEVTYFHMLFARHQVVRAHGIWSESYHPGPMTMAEFDEDVQAEILELFPELDPETWQGYGPSARLSLRGFETRILAA</sequence>
<organism evidence="3 4">
    <name type="scientific">Rhodovulum adriaticum</name>
    <name type="common">Rhodopseudomonas adriatica</name>
    <dbReference type="NCBI Taxonomy" id="35804"/>
    <lineage>
        <taxon>Bacteria</taxon>
        <taxon>Pseudomonadati</taxon>
        <taxon>Pseudomonadota</taxon>
        <taxon>Alphaproteobacteria</taxon>
        <taxon>Rhodobacterales</taxon>
        <taxon>Paracoccaceae</taxon>
        <taxon>Rhodovulum</taxon>
    </lineage>
</organism>
<dbReference type="Pfam" id="PF13403">
    <property type="entry name" value="Hint_2"/>
    <property type="match status" value="1"/>
</dbReference>